<sequence>MFPNGTETLENANQTMKGMREFYHSRMVATTSILLTISSFFVSIVALFVAIIALFVGGN</sequence>
<evidence type="ECO:0000313" key="3">
    <source>
        <dbReference type="Proteomes" id="UP000006872"/>
    </source>
</evidence>
<proteinExistence type="predicted"/>
<dbReference type="Proteomes" id="UP000006872">
    <property type="component" value="Chromosome"/>
</dbReference>
<keyword evidence="3" id="KW-1185">Reference proteome</keyword>
<reference evidence="3" key="1">
    <citation type="submission" date="2010-10" db="EMBL/GenBank/DDBJ databases">
        <title>Complete sequence of Enterobacter cloacae SCF1.</title>
        <authorList>
            <consortium name="US DOE Joint Genome Institute"/>
            <person name="Lucas S."/>
            <person name="Copeland A."/>
            <person name="Lapidus A."/>
            <person name="Cheng J.-F."/>
            <person name="Bruce D."/>
            <person name="Goodwin L."/>
            <person name="Pitluck S."/>
            <person name="Davenport K."/>
            <person name="Detter J.C."/>
            <person name="Han C."/>
            <person name="Tapia R."/>
            <person name="Land M."/>
            <person name="Hauser L."/>
            <person name="Chang Y.-J."/>
            <person name="Jeffries C."/>
            <person name="Kyrpides N."/>
            <person name="Ivanova N."/>
            <person name="Mikhailova N."/>
            <person name="DeAngelis K."/>
            <person name="Arkin A.P."/>
            <person name="Chivian D."/>
            <person name="Edwards B."/>
            <person name="Woo H."/>
            <person name="Hazen T.C."/>
            <person name="Woyke T."/>
        </authorList>
    </citation>
    <scope>NUCLEOTIDE SEQUENCE [LARGE SCALE GENOMIC DNA]</scope>
    <source>
        <strain evidence="3">SCF1</strain>
    </source>
</reference>
<reference evidence="2 3" key="2">
    <citation type="journal article" date="2011" name="Stand. Genomic Sci.">
        <title>Complete genome sequence of 'Enterobacter lignolyticus' SCF1.</title>
        <authorList>
            <person name="Deangelis K.M."/>
            <person name="D'Haeseleer P."/>
            <person name="Chivian D."/>
            <person name="Fortney J.L."/>
            <person name="Khudyakov J."/>
            <person name="Simmons B."/>
            <person name="Woo H."/>
            <person name="Arkin A.P."/>
            <person name="Davenport K.W."/>
            <person name="Goodwin L."/>
            <person name="Chen A."/>
            <person name="Ivanova N."/>
            <person name="Kyrpides N.C."/>
            <person name="Mavromatis K."/>
            <person name="Woyke T."/>
            <person name="Hazen T.C."/>
        </authorList>
    </citation>
    <scope>NUCLEOTIDE SEQUENCE [LARGE SCALE GENOMIC DNA]</scope>
    <source>
        <strain evidence="2 3">SCF1</strain>
    </source>
</reference>
<evidence type="ECO:0000256" key="1">
    <source>
        <dbReference type="SAM" id="Phobius"/>
    </source>
</evidence>
<organism evidence="2 3">
    <name type="scientific">Enterobacter lignolyticus (strain SCF1)</name>
    <dbReference type="NCBI Taxonomy" id="701347"/>
    <lineage>
        <taxon>Bacteria</taxon>
        <taxon>Pseudomonadati</taxon>
        <taxon>Pseudomonadota</taxon>
        <taxon>Gammaproteobacteria</taxon>
        <taxon>Enterobacterales</taxon>
        <taxon>Enterobacteriaceae</taxon>
        <taxon>Pluralibacter</taxon>
    </lineage>
</organism>
<dbReference type="EMBL" id="CP002272">
    <property type="protein sequence ID" value="ADO48105.1"/>
    <property type="molecule type" value="Genomic_DNA"/>
</dbReference>
<keyword evidence="1" id="KW-0472">Membrane</keyword>
<protein>
    <submittedName>
        <fullName evidence="2">Uncharacterized protein</fullName>
    </submittedName>
</protein>
<accession>E3G2S4</accession>
<gene>
    <name evidence="2" type="ordered locus">Entcl_1849</name>
</gene>
<keyword evidence="1" id="KW-1133">Transmembrane helix</keyword>
<dbReference type="AlphaFoldDB" id="E3G2S4"/>
<dbReference type="KEGG" id="esc:Entcl_1849"/>
<evidence type="ECO:0000313" key="2">
    <source>
        <dbReference type="EMBL" id="ADO48105.1"/>
    </source>
</evidence>
<dbReference type="HOGENOM" id="CLU_2953327_0_0_6"/>
<feature type="transmembrane region" description="Helical" evidence="1">
    <location>
        <begin position="27"/>
        <end position="56"/>
    </location>
</feature>
<name>E3G2S4_ENTLS</name>
<keyword evidence="1" id="KW-0812">Transmembrane</keyword>